<dbReference type="RefSeq" id="XP_044959353.1">
    <property type="nucleotide sequence ID" value="XM_045103418.1"/>
</dbReference>
<dbReference type="Gene3D" id="1.20.930.20">
    <property type="entry name" value="Adaptor protein Cbl, N-terminal domain"/>
    <property type="match status" value="1"/>
</dbReference>
<reference evidence="2" key="3">
    <citation type="submission" date="2022-01" db="UniProtKB">
        <authorList>
            <consortium name="EnsemblPlants"/>
        </authorList>
    </citation>
    <scope>IDENTIFICATION</scope>
    <source>
        <strain evidence="2">subsp. vulgare</strain>
    </source>
</reference>
<dbReference type="OrthoDB" id="696008at2759"/>
<proteinExistence type="predicted"/>
<dbReference type="PANTHER" id="PTHR35832:SF6">
    <property type="entry name" value="EXPRESSED PROTEIN"/>
    <property type="match status" value="1"/>
</dbReference>
<accession>A0A8I6YB90</accession>
<dbReference type="GeneID" id="123410472"/>
<feature type="compositionally biased region" description="Polar residues" evidence="1">
    <location>
        <begin position="255"/>
        <end position="280"/>
    </location>
</feature>
<protein>
    <submittedName>
        <fullName evidence="2">Uncharacterized protein</fullName>
    </submittedName>
</protein>
<evidence type="ECO:0000313" key="2">
    <source>
        <dbReference type="EnsemblPlants" id="HORVU.MOREX.r3.7HG0651100.1.CDS1"/>
    </source>
</evidence>
<evidence type="ECO:0000256" key="1">
    <source>
        <dbReference type="SAM" id="MobiDB-lite"/>
    </source>
</evidence>
<dbReference type="Gramene" id="HORVU.MOREX.r2.7HG0540430.1">
    <property type="protein sequence ID" value="HORVU.MOREX.r2.7HG0540430.1.CDS.1"/>
    <property type="gene ID" value="HORVU.MOREX.r2.7HG0540430"/>
</dbReference>
<reference evidence="2" key="2">
    <citation type="submission" date="2020-10" db="EMBL/GenBank/DDBJ databases">
        <authorList>
            <person name="Scholz U."/>
            <person name="Mascher M."/>
            <person name="Fiebig A."/>
        </authorList>
    </citation>
    <scope>NUCLEOTIDE SEQUENCE [LARGE SCALE GENOMIC DNA]</scope>
    <source>
        <strain evidence="2">cv. Morex</strain>
    </source>
</reference>
<evidence type="ECO:0000313" key="3">
    <source>
        <dbReference type="Proteomes" id="UP000011116"/>
    </source>
</evidence>
<organism evidence="2 3">
    <name type="scientific">Hordeum vulgare subsp. vulgare</name>
    <name type="common">Domesticated barley</name>
    <dbReference type="NCBI Taxonomy" id="112509"/>
    <lineage>
        <taxon>Eukaryota</taxon>
        <taxon>Viridiplantae</taxon>
        <taxon>Streptophyta</taxon>
        <taxon>Embryophyta</taxon>
        <taxon>Tracheophyta</taxon>
        <taxon>Spermatophyta</taxon>
        <taxon>Magnoliopsida</taxon>
        <taxon>Liliopsida</taxon>
        <taxon>Poales</taxon>
        <taxon>Poaceae</taxon>
        <taxon>BOP clade</taxon>
        <taxon>Pooideae</taxon>
        <taxon>Triticodae</taxon>
        <taxon>Triticeae</taxon>
        <taxon>Hordeinae</taxon>
        <taxon>Hordeum</taxon>
    </lineage>
</organism>
<name>A0A8I6YB90_HORVV</name>
<dbReference type="SMR" id="A0A8I6YB90"/>
<dbReference type="PANTHER" id="PTHR35832">
    <property type="entry name" value="OS12G0248400 PROTEIN-RELATED"/>
    <property type="match status" value="1"/>
</dbReference>
<dbReference type="AlphaFoldDB" id="A0A8I6YB90"/>
<dbReference type="GO" id="GO:0007166">
    <property type="term" value="P:cell surface receptor signaling pathway"/>
    <property type="evidence" value="ECO:0007669"/>
    <property type="project" value="InterPro"/>
</dbReference>
<sequence>MDVVSAITNVVQEIVKAAVTARNNKKRCLDLADRAQAIVDLIHNPDGSSTASTTSSGSGRTMTMKEPFLNRLKAVLDEALKLVESQQPGGFVDGGKKLITSTWTADKFVTVDAKITACVTDFGLAEQFAARHRACRANKGTHSAPSPAPERHQQSFLSTPGSSQQHQSSQPATSPLQPRRSSRLLQQNQRFQSEESSTQQQRSSRYTPPPLQQQHRSLGLPSSQQQHQHQSSQPAGPDYHRRSNRPHPSAREIASQFSTGARSPNSTRILSPQPRSTTVAATDHISQLPRLYQQFSTGARSPNYHRAGREHHNSQPAMLLSQLSGTRALQSSQSILPPSQQHQKLKRR</sequence>
<reference evidence="3" key="1">
    <citation type="journal article" date="2012" name="Nature">
        <title>A physical, genetic and functional sequence assembly of the barley genome.</title>
        <authorList>
            <consortium name="The International Barley Genome Sequencing Consortium"/>
            <person name="Mayer K.F."/>
            <person name="Waugh R."/>
            <person name="Brown J.W."/>
            <person name="Schulman A."/>
            <person name="Langridge P."/>
            <person name="Platzer M."/>
            <person name="Fincher G.B."/>
            <person name="Muehlbauer G.J."/>
            <person name="Sato K."/>
            <person name="Close T.J."/>
            <person name="Wise R.P."/>
            <person name="Stein N."/>
        </authorList>
    </citation>
    <scope>NUCLEOTIDE SEQUENCE [LARGE SCALE GENOMIC DNA]</scope>
    <source>
        <strain evidence="3">cv. Morex</strain>
    </source>
</reference>
<feature type="compositionally biased region" description="Low complexity" evidence="1">
    <location>
        <begin position="222"/>
        <end position="233"/>
    </location>
</feature>
<feature type="region of interest" description="Disordered" evidence="1">
    <location>
        <begin position="298"/>
        <end position="348"/>
    </location>
</feature>
<feature type="compositionally biased region" description="Low complexity" evidence="1">
    <location>
        <begin position="329"/>
        <end position="341"/>
    </location>
</feature>
<dbReference type="Proteomes" id="UP000011116">
    <property type="component" value="Chromosome 7H"/>
</dbReference>
<dbReference type="InterPro" id="IPR036537">
    <property type="entry name" value="Adaptor_Cbl_N_dom_sf"/>
</dbReference>
<dbReference type="KEGG" id="hvg:123410472"/>
<dbReference type="Gramene" id="HORVU.MOREX.r3.7HG0651100.1">
    <property type="protein sequence ID" value="HORVU.MOREX.r3.7HG0651100.1.CDS1"/>
    <property type="gene ID" value="HORVU.MOREX.r3.7HG0651100"/>
</dbReference>
<gene>
    <name evidence="2" type="primary">LOC123410472</name>
</gene>
<feature type="compositionally biased region" description="Low complexity" evidence="1">
    <location>
        <begin position="162"/>
        <end position="205"/>
    </location>
</feature>
<keyword evidence="3" id="KW-1185">Reference proteome</keyword>
<dbReference type="CDD" id="cd21037">
    <property type="entry name" value="MLKL_NTD"/>
    <property type="match status" value="1"/>
</dbReference>
<dbReference type="InterPro" id="IPR059179">
    <property type="entry name" value="MLKL-like_MCAfunc"/>
</dbReference>
<dbReference type="EnsemblPlants" id="HORVU.MOREX.r3.7HG0651100.1">
    <property type="protein sequence ID" value="HORVU.MOREX.r3.7HG0651100.1.CDS1"/>
    <property type="gene ID" value="HORVU.MOREX.r3.7HG0651100"/>
</dbReference>
<feature type="region of interest" description="Disordered" evidence="1">
    <location>
        <begin position="136"/>
        <end position="280"/>
    </location>
</feature>